<dbReference type="Gene3D" id="3.30.70.1730">
    <property type="match status" value="1"/>
</dbReference>
<dbReference type="InterPro" id="IPR040637">
    <property type="entry name" value="Ribosomal_uL10-like_insert"/>
</dbReference>
<accession>A0A151ZJ20</accession>
<name>A0A151ZJ20_TIELA</name>
<dbReference type="Proteomes" id="UP000076078">
    <property type="component" value="Unassembled WGS sequence"/>
</dbReference>
<dbReference type="Pfam" id="PF00466">
    <property type="entry name" value="Ribosomal_L10"/>
    <property type="match status" value="1"/>
</dbReference>
<dbReference type="InterPro" id="IPR050323">
    <property type="entry name" value="Ribosomal_protein_uL10"/>
</dbReference>
<evidence type="ECO:0000259" key="6">
    <source>
        <dbReference type="Pfam" id="PF17777"/>
    </source>
</evidence>
<dbReference type="GO" id="GO:0070180">
    <property type="term" value="F:large ribosomal subunit rRNA binding"/>
    <property type="evidence" value="ECO:0007669"/>
    <property type="project" value="TreeGrafter"/>
</dbReference>
<dbReference type="InterPro" id="IPR001790">
    <property type="entry name" value="Ribosomal_uL10"/>
</dbReference>
<dbReference type="OrthoDB" id="10259902at2759"/>
<dbReference type="FunFam" id="3.90.105.20:FF:000001">
    <property type="entry name" value="60S acidic ribosomal protein P0"/>
    <property type="match status" value="1"/>
</dbReference>
<protein>
    <recommendedName>
        <fullName evidence="4">60S acidic ribosomal protein P0</fullName>
    </recommendedName>
</protein>
<organism evidence="7 8">
    <name type="scientific">Tieghemostelium lacteum</name>
    <name type="common">Slime mold</name>
    <name type="synonym">Dictyostelium lacteum</name>
    <dbReference type="NCBI Taxonomy" id="361077"/>
    <lineage>
        <taxon>Eukaryota</taxon>
        <taxon>Amoebozoa</taxon>
        <taxon>Evosea</taxon>
        <taxon>Eumycetozoa</taxon>
        <taxon>Dictyostelia</taxon>
        <taxon>Dictyosteliales</taxon>
        <taxon>Raperosteliaceae</taxon>
        <taxon>Tieghemostelium</taxon>
    </lineage>
</organism>
<dbReference type="OMA" id="DMNPFKL"/>
<dbReference type="Gene3D" id="3.90.105.20">
    <property type="match status" value="1"/>
</dbReference>
<dbReference type="PIRSF" id="PIRSF039087">
    <property type="entry name" value="L10E"/>
    <property type="match status" value="1"/>
</dbReference>
<feature type="region of interest" description="Disordered" evidence="5">
    <location>
        <begin position="286"/>
        <end position="307"/>
    </location>
</feature>
<dbReference type="PANTHER" id="PTHR45699:SF3">
    <property type="entry name" value="LARGE RIBOSOMAL SUBUNIT PROTEIN UL10"/>
    <property type="match status" value="1"/>
</dbReference>
<comment type="function">
    <text evidence="4">Ribosomal protein P0 is the functional equivalent of E.coli protein L10.</text>
</comment>
<evidence type="ECO:0000256" key="1">
    <source>
        <dbReference type="ARBA" id="ARBA00008889"/>
    </source>
</evidence>
<evidence type="ECO:0000313" key="7">
    <source>
        <dbReference type="EMBL" id="KYQ93998.1"/>
    </source>
</evidence>
<comment type="caution">
    <text evidence="7">The sequence shown here is derived from an EMBL/GenBank/DDBJ whole genome shotgun (WGS) entry which is preliminary data.</text>
</comment>
<dbReference type="GO" id="GO:0003735">
    <property type="term" value="F:structural constituent of ribosome"/>
    <property type="evidence" value="ECO:0007669"/>
    <property type="project" value="TreeGrafter"/>
</dbReference>
<keyword evidence="8" id="KW-1185">Reference proteome</keyword>
<dbReference type="Pfam" id="PF17777">
    <property type="entry name" value="RL10P_insert"/>
    <property type="match status" value="1"/>
</dbReference>
<dbReference type="STRING" id="361077.A0A151ZJ20"/>
<dbReference type="GO" id="GO:0002181">
    <property type="term" value="P:cytoplasmic translation"/>
    <property type="evidence" value="ECO:0007669"/>
    <property type="project" value="TreeGrafter"/>
</dbReference>
<evidence type="ECO:0000313" key="8">
    <source>
        <dbReference type="Proteomes" id="UP000076078"/>
    </source>
</evidence>
<dbReference type="PANTHER" id="PTHR45699">
    <property type="entry name" value="60S ACIDIC RIBOSOMAL PROTEIN P0"/>
    <property type="match status" value="1"/>
</dbReference>
<dbReference type="Pfam" id="PF00428">
    <property type="entry name" value="Ribosomal_60s"/>
    <property type="match status" value="1"/>
</dbReference>
<keyword evidence="3 4" id="KW-0687">Ribonucleoprotein</keyword>
<feature type="domain" description="Large ribosomal subunit protein uL10-like insertion" evidence="6">
    <location>
        <begin position="110"/>
        <end position="179"/>
    </location>
</feature>
<evidence type="ECO:0000256" key="5">
    <source>
        <dbReference type="SAM" id="MobiDB-lite"/>
    </source>
</evidence>
<dbReference type="FunCoup" id="A0A151ZJ20">
    <property type="interactions" value="621"/>
</dbReference>
<gene>
    <name evidence="7" type="ORF">DLAC_04893</name>
</gene>
<proteinExistence type="inferred from homology"/>
<dbReference type="AlphaFoldDB" id="A0A151ZJ20"/>
<dbReference type="InParanoid" id="A0A151ZJ20"/>
<dbReference type="InterPro" id="IPR043141">
    <property type="entry name" value="Ribosomal_uL10-like_sf"/>
</dbReference>
<reference evidence="7 8" key="1">
    <citation type="submission" date="2015-12" db="EMBL/GenBank/DDBJ databases">
        <title>Dictyostelia acquired genes for synthesis and detection of signals that induce cell-type specialization by lateral gene transfer from prokaryotes.</title>
        <authorList>
            <person name="Gloeckner G."/>
            <person name="Schaap P."/>
        </authorList>
    </citation>
    <scope>NUCLEOTIDE SEQUENCE [LARGE SCALE GENOMIC DNA]</scope>
    <source>
        <strain evidence="7 8">TK</strain>
    </source>
</reference>
<comment type="similarity">
    <text evidence="1 4">Belongs to the universal ribosomal protein uL10 family.</text>
</comment>
<dbReference type="EMBL" id="LODT01000023">
    <property type="protein sequence ID" value="KYQ93998.1"/>
    <property type="molecule type" value="Genomic_DNA"/>
</dbReference>
<evidence type="ECO:0000256" key="4">
    <source>
        <dbReference type="PIRNR" id="PIRNR039087"/>
    </source>
</evidence>
<keyword evidence="2 4" id="KW-0689">Ribosomal protein</keyword>
<feature type="compositionally biased region" description="Basic and acidic residues" evidence="5">
    <location>
        <begin position="286"/>
        <end position="296"/>
    </location>
</feature>
<dbReference type="GO" id="GO:0022625">
    <property type="term" value="C:cytosolic large ribosomal subunit"/>
    <property type="evidence" value="ECO:0007669"/>
    <property type="project" value="TreeGrafter"/>
</dbReference>
<evidence type="ECO:0000256" key="2">
    <source>
        <dbReference type="ARBA" id="ARBA00022980"/>
    </source>
</evidence>
<sequence length="307" mass="33150">MSGEGSKRKVVFMEKCTKYFKTYDKLILANADFVGSSQMAKIRKAIRGKGVILMGKKTMIRKCVRDLLETKPELEVLLPQLKANTCLIFAKDSLSEVKSVIKTQRVGAPAKAGVFAPNDVVVPAGGTGLEPTQTSFLQELKIATKINRGQIDIVNDVHLIKAGQKVGASEATLLQKLNIKPFTYGLEPKLVYDQGAVYSPSITEEDLLEKFKAGIANIAAISLEIGYPTVASIPHSIVNAFKNLLAVTFETEYTFDAATKFKAAAAATPVATVAATPVAATTAKKVEAKVEEKKEESDEDMGMSLFD</sequence>
<dbReference type="InterPro" id="IPR030670">
    <property type="entry name" value="uL10_eukaryotes"/>
</dbReference>
<dbReference type="GO" id="GO:0000027">
    <property type="term" value="P:ribosomal large subunit assembly"/>
    <property type="evidence" value="ECO:0007669"/>
    <property type="project" value="TreeGrafter"/>
</dbReference>
<dbReference type="SUPFAM" id="SSF160369">
    <property type="entry name" value="Ribosomal protein L10-like"/>
    <property type="match status" value="1"/>
</dbReference>
<dbReference type="InterPro" id="IPR043164">
    <property type="entry name" value="Ribosomal_uL10-like_insert_sf"/>
</dbReference>
<dbReference type="CDD" id="cd05795">
    <property type="entry name" value="Ribosomal_P0_L10e"/>
    <property type="match status" value="1"/>
</dbReference>
<evidence type="ECO:0000256" key="3">
    <source>
        <dbReference type="ARBA" id="ARBA00023274"/>
    </source>
</evidence>